<dbReference type="PRINTS" id="PR00812">
    <property type="entry name" value="BCTERIALGSPF"/>
</dbReference>
<evidence type="ECO:0000256" key="7">
    <source>
        <dbReference type="ARBA" id="ARBA00023136"/>
    </source>
</evidence>
<protein>
    <submittedName>
        <fullName evidence="10">Type II secretion system F family protein</fullName>
    </submittedName>
</protein>
<feature type="transmembrane region" description="Helical" evidence="8">
    <location>
        <begin position="372"/>
        <end position="392"/>
    </location>
</feature>
<reference evidence="10 11" key="1">
    <citation type="submission" date="2020-02" db="EMBL/GenBank/DDBJ databases">
        <title>Genome assembly of a novel Clostridium senegalense strain.</title>
        <authorList>
            <person name="Gupta T.B."/>
            <person name="Jauregui R."/>
            <person name="Maclean P."/>
            <person name="Nawarathana A."/>
            <person name="Brightwell G."/>
        </authorList>
    </citation>
    <scope>NUCLEOTIDE SEQUENCE [LARGE SCALE GENOMIC DNA]</scope>
    <source>
        <strain evidence="10 11">AGRFS4</strain>
    </source>
</reference>
<accession>A0A6M0H8C6</accession>
<organism evidence="10 11">
    <name type="scientific">Clostridium senegalense</name>
    <dbReference type="NCBI Taxonomy" id="1465809"/>
    <lineage>
        <taxon>Bacteria</taxon>
        <taxon>Bacillati</taxon>
        <taxon>Bacillota</taxon>
        <taxon>Clostridia</taxon>
        <taxon>Eubacteriales</taxon>
        <taxon>Clostridiaceae</taxon>
        <taxon>Clostridium</taxon>
    </lineage>
</organism>
<gene>
    <name evidence="10" type="ORF">G3M99_13480</name>
</gene>
<evidence type="ECO:0000256" key="8">
    <source>
        <dbReference type="SAM" id="Phobius"/>
    </source>
</evidence>
<evidence type="ECO:0000259" key="9">
    <source>
        <dbReference type="Pfam" id="PF00482"/>
    </source>
</evidence>
<comment type="subcellular location">
    <subcellularLocation>
        <location evidence="1">Cell inner membrane</location>
        <topology evidence="1">Multi-pass membrane protein</topology>
    </subcellularLocation>
</comment>
<dbReference type="InterPro" id="IPR042094">
    <property type="entry name" value="T2SS_GspF_sf"/>
</dbReference>
<dbReference type="Proteomes" id="UP000481872">
    <property type="component" value="Unassembled WGS sequence"/>
</dbReference>
<evidence type="ECO:0000256" key="5">
    <source>
        <dbReference type="ARBA" id="ARBA00022692"/>
    </source>
</evidence>
<name>A0A6M0H8C6_9CLOT</name>
<keyword evidence="7 8" id="KW-0472">Membrane</keyword>
<dbReference type="GO" id="GO:0005886">
    <property type="term" value="C:plasma membrane"/>
    <property type="evidence" value="ECO:0007669"/>
    <property type="project" value="UniProtKB-SubCell"/>
</dbReference>
<dbReference type="RefSeq" id="WP_061996529.1">
    <property type="nucleotide sequence ID" value="NZ_JAAGPU010000027.1"/>
</dbReference>
<sequence>MSKFKYVAVNGYGVERNGIIDAASKDEAMEKLIENNIFPKDISKYRQGLDIKKHFHKVTFKDIVVFSRQFAFIINSGFPLLDGITVVREQMKNERLKEILHQVYIGVEKGGSLGGELEKYDEFPDLYVNMVKSAETSGNLGEILDRLAEYYNTQYKIKKKIASAMTYPMIVFGASLLIVSFIIIFILPRFIENVIDGGGKIPFITLIFMNISNIIINYGIFIIIIGGFLLYKFKEKLKNNRAMAIKLDRKKLDRPIFGKLNRMVIAAKFSRTLGTLLVSGIGIIEALDLCGNVVGNKYIENKMEIVKERVEKGEAIGNSIKNIDVLPPILIQSIVVGERGGNLDEILAKTAVFYENDVEILATQLASVIEPLIIIFLGGLIAIIAISMYLPLFSMYNAV</sequence>
<keyword evidence="5 8" id="KW-0812">Transmembrane</keyword>
<keyword evidence="4" id="KW-0997">Cell inner membrane</keyword>
<dbReference type="AlphaFoldDB" id="A0A6M0H8C6"/>
<evidence type="ECO:0000256" key="3">
    <source>
        <dbReference type="ARBA" id="ARBA00022475"/>
    </source>
</evidence>
<dbReference type="PANTHER" id="PTHR30012">
    <property type="entry name" value="GENERAL SECRETION PATHWAY PROTEIN"/>
    <property type="match status" value="1"/>
</dbReference>
<keyword evidence="6 8" id="KW-1133">Transmembrane helix</keyword>
<proteinExistence type="inferred from homology"/>
<dbReference type="Gene3D" id="1.20.81.30">
    <property type="entry name" value="Type II secretion system (T2SS), domain F"/>
    <property type="match status" value="2"/>
</dbReference>
<keyword evidence="3" id="KW-1003">Cell membrane</keyword>
<keyword evidence="11" id="KW-1185">Reference proteome</keyword>
<evidence type="ECO:0000256" key="2">
    <source>
        <dbReference type="ARBA" id="ARBA00005745"/>
    </source>
</evidence>
<evidence type="ECO:0000313" key="11">
    <source>
        <dbReference type="Proteomes" id="UP000481872"/>
    </source>
</evidence>
<dbReference type="FunFam" id="1.20.81.30:FF:000001">
    <property type="entry name" value="Type II secretion system protein F"/>
    <property type="match status" value="1"/>
</dbReference>
<dbReference type="InterPro" id="IPR003004">
    <property type="entry name" value="GspF/PilC"/>
</dbReference>
<comment type="similarity">
    <text evidence="2">Belongs to the GSP F family.</text>
</comment>
<dbReference type="PANTHER" id="PTHR30012:SF0">
    <property type="entry name" value="TYPE II SECRETION SYSTEM PROTEIN F-RELATED"/>
    <property type="match status" value="1"/>
</dbReference>
<feature type="domain" description="Type II secretion system protein GspF" evidence="9">
    <location>
        <begin position="269"/>
        <end position="391"/>
    </location>
</feature>
<feature type="domain" description="Type II secretion system protein GspF" evidence="9">
    <location>
        <begin position="66"/>
        <end position="188"/>
    </location>
</feature>
<dbReference type="InterPro" id="IPR018076">
    <property type="entry name" value="T2SS_GspF_dom"/>
</dbReference>
<dbReference type="EMBL" id="JAAGPU010000027">
    <property type="protein sequence ID" value="NEU05842.1"/>
    <property type="molecule type" value="Genomic_DNA"/>
</dbReference>
<evidence type="ECO:0000313" key="10">
    <source>
        <dbReference type="EMBL" id="NEU05842.1"/>
    </source>
</evidence>
<comment type="caution">
    <text evidence="10">The sequence shown here is derived from an EMBL/GenBank/DDBJ whole genome shotgun (WGS) entry which is preliminary data.</text>
</comment>
<evidence type="ECO:0000256" key="1">
    <source>
        <dbReference type="ARBA" id="ARBA00004429"/>
    </source>
</evidence>
<evidence type="ECO:0000256" key="6">
    <source>
        <dbReference type="ARBA" id="ARBA00022989"/>
    </source>
</evidence>
<evidence type="ECO:0000256" key="4">
    <source>
        <dbReference type="ARBA" id="ARBA00022519"/>
    </source>
</evidence>
<dbReference type="Pfam" id="PF00482">
    <property type="entry name" value="T2SSF"/>
    <property type="match status" value="2"/>
</dbReference>
<feature type="transmembrane region" description="Helical" evidence="8">
    <location>
        <begin position="203"/>
        <end position="231"/>
    </location>
</feature>
<feature type="transmembrane region" description="Helical" evidence="8">
    <location>
        <begin position="166"/>
        <end position="191"/>
    </location>
</feature>